<gene>
    <name evidence="2" type="ORF">EHS19_02960</name>
</gene>
<keyword evidence="1" id="KW-1133">Transmembrane helix</keyword>
<protein>
    <submittedName>
        <fullName evidence="2">Uncharacterized protein</fullName>
    </submittedName>
</protein>
<name>A0A5N5RMD7_9BIFI</name>
<dbReference type="OrthoDB" id="3239252at2"/>
<dbReference type="InterPro" id="IPR054198">
    <property type="entry name" value="DUF6903"/>
</dbReference>
<organism evidence="2 3">
    <name type="scientific">Bifidobacterium jacchi</name>
    <dbReference type="NCBI Taxonomy" id="2490545"/>
    <lineage>
        <taxon>Bacteria</taxon>
        <taxon>Bacillati</taxon>
        <taxon>Actinomycetota</taxon>
        <taxon>Actinomycetes</taxon>
        <taxon>Bifidobacteriales</taxon>
        <taxon>Bifidobacteriaceae</taxon>
        <taxon>Bifidobacterium</taxon>
    </lineage>
</organism>
<evidence type="ECO:0000256" key="1">
    <source>
        <dbReference type="SAM" id="Phobius"/>
    </source>
</evidence>
<dbReference type="AlphaFoldDB" id="A0A5N5RMD7"/>
<feature type="transmembrane region" description="Helical" evidence="1">
    <location>
        <begin position="34"/>
        <end position="54"/>
    </location>
</feature>
<keyword evidence="1" id="KW-0472">Membrane</keyword>
<proteinExistence type="predicted"/>
<evidence type="ECO:0000313" key="2">
    <source>
        <dbReference type="EMBL" id="KAB5607911.1"/>
    </source>
</evidence>
<evidence type="ECO:0000313" key="3">
    <source>
        <dbReference type="Proteomes" id="UP000326336"/>
    </source>
</evidence>
<dbReference type="Proteomes" id="UP000326336">
    <property type="component" value="Unassembled WGS sequence"/>
</dbReference>
<comment type="caution">
    <text evidence="2">The sequence shown here is derived from an EMBL/GenBank/DDBJ whole genome shotgun (WGS) entry which is preliminary data.</text>
</comment>
<reference evidence="2 3" key="1">
    <citation type="journal article" date="2019" name="Int. J. Syst. Evol. Microbiol.">
        <title>Bifidobacterium jacchi sp. nov., isolated from the faeces of a baby common marmoset (Callithrix jacchus).</title>
        <authorList>
            <person name="Modesto M."/>
            <person name="Watanabe K."/>
            <person name="Arita M."/>
            <person name="Satti M."/>
            <person name="Oki K."/>
            <person name="Sciavilla P."/>
            <person name="Patavino C."/>
            <person name="Camma C."/>
            <person name="Michelini S."/>
            <person name="Sgorbati B."/>
            <person name="Mattarelli P."/>
        </authorList>
    </citation>
    <scope>NUCLEOTIDE SEQUENCE [LARGE SCALE GENOMIC DNA]</scope>
    <source>
        <strain evidence="2 3">MRM 9.3</strain>
    </source>
</reference>
<dbReference type="EMBL" id="RQSP01000006">
    <property type="protein sequence ID" value="KAB5607911.1"/>
    <property type="molecule type" value="Genomic_DNA"/>
</dbReference>
<keyword evidence="1" id="KW-0812">Transmembrane</keyword>
<dbReference type="RefSeq" id="WP_151916314.1">
    <property type="nucleotide sequence ID" value="NZ_RQSP01000006.1"/>
</dbReference>
<dbReference type="Pfam" id="PF21844">
    <property type="entry name" value="DUF6903"/>
    <property type="match status" value="1"/>
</dbReference>
<sequence length="59" mass="6607">MSDKTRRGLLAAFKIVLYVVFVIITIIGAKTTSWSSLGLECVGLVGVVFMLWWYNHSSK</sequence>
<feature type="transmembrane region" description="Helical" evidence="1">
    <location>
        <begin position="9"/>
        <end position="28"/>
    </location>
</feature>
<keyword evidence="3" id="KW-1185">Reference proteome</keyword>
<accession>A0A5N5RMD7</accession>